<keyword evidence="6" id="KW-1185">Reference proteome</keyword>
<comment type="caution">
    <text evidence="5">The sequence shown here is derived from an EMBL/GenBank/DDBJ whole genome shotgun (WGS) entry which is preliminary data.</text>
</comment>
<dbReference type="OrthoDB" id="9802264at2"/>
<dbReference type="InterPro" id="IPR015854">
    <property type="entry name" value="ABC_transpr_LolD-like"/>
</dbReference>
<dbReference type="PANTHER" id="PTHR24220">
    <property type="entry name" value="IMPORT ATP-BINDING PROTEIN"/>
    <property type="match status" value="1"/>
</dbReference>
<evidence type="ECO:0000256" key="3">
    <source>
        <dbReference type="ARBA" id="ARBA00022840"/>
    </source>
</evidence>
<dbReference type="FunFam" id="3.40.50.300:FF:000032">
    <property type="entry name" value="Export ABC transporter ATP-binding protein"/>
    <property type="match status" value="1"/>
</dbReference>
<keyword evidence="2" id="KW-0547">Nucleotide-binding</keyword>
<gene>
    <name evidence="5" type="ORF">E1293_43760</name>
</gene>
<dbReference type="AlphaFoldDB" id="A0A4R4ZUE6"/>
<evidence type="ECO:0000313" key="6">
    <source>
        <dbReference type="Proteomes" id="UP000295578"/>
    </source>
</evidence>
<dbReference type="InterPro" id="IPR017911">
    <property type="entry name" value="MacB-like_ATP-bd"/>
</dbReference>
<proteinExistence type="predicted"/>
<dbReference type="PROSITE" id="PS00211">
    <property type="entry name" value="ABC_TRANSPORTER_1"/>
    <property type="match status" value="1"/>
</dbReference>
<evidence type="ECO:0000259" key="4">
    <source>
        <dbReference type="PROSITE" id="PS50893"/>
    </source>
</evidence>
<dbReference type="GO" id="GO:0098796">
    <property type="term" value="C:membrane protein complex"/>
    <property type="evidence" value="ECO:0007669"/>
    <property type="project" value="UniProtKB-ARBA"/>
</dbReference>
<dbReference type="CDD" id="cd03255">
    <property type="entry name" value="ABC_MJ0796_LolCDE_FtsE"/>
    <property type="match status" value="1"/>
</dbReference>
<dbReference type="GO" id="GO:0005886">
    <property type="term" value="C:plasma membrane"/>
    <property type="evidence" value="ECO:0007669"/>
    <property type="project" value="TreeGrafter"/>
</dbReference>
<protein>
    <submittedName>
        <fullName evidence="5">ABC transporter ATP-binding protein</fullName>
    </submittedName>
</protein>
<keyword evidence="1" id="KW-0813">Transport</keyword>
<feature type="domain" description="ABC transporter" evidence="4">
    <location>
        <begin position="24"/>
        <end position="261"/>
    </location>
</feature>
<dbReference type="SMART" id="SM00382">
    <property type="entry name" value="AAA"/>
    <property type="match status" value="1"/>
</dbReference>
<dbReference type="InterPro" id="IPR003439">
    <property type="entry name" value="ABC_transporter-like_ATP-bd"/>
</dbReference>
<organism evidence="5 6">
    <name type="scientific">Actinomadura darangshiensis</name>
    <dbReference type="NCBI Taxonomy" id="705336"/>
    <lineage>
        <taxon>Bacteria</taxon>
        <taxon>Bacillati</taxon>
        <taxon>Actinomycetota</taxon>
        <taxon>Actinomycetes</taxon>
        <taxon>Streptosporangiales</taxon>
        <taxon>Thermomonosporaceae</taxon>
        <taxon>Actinomadura</taxon>
    </lineage>
</organism>
<evidence type="ECO:0000256" key="2">
    <source>
        <dbReference type="ARBA" id="ARBA00022741"/>
    </source>
</evidence>
<reference evidence="5 6" key="1">
    <citation type="submission" date="2019-03" db="EMBL/GenBank/DDBJ databases">
        <title>Draft genome sequences of novel Actinobacteria.</title>
        <authorList>
            <person name="Sahin N."/>
            <person name="Ay H."/>
            <person name="Saygin H."/>
        </authorList>
    </citation>
    <scope>NUCLEOTIDE SEQUENCE [LARGE SCALE GENOMIC DNA]</scope>
    <source>
        <strain evidence="5 6">DSM 45941</strain>
    </source>
</reference>
<dbReference type="PROSITE" id="PS50893">
    <property type="entry name" value="ABC_TRANSPORTER_2"/>
    <property type="match status" value="1"/>
</dbReference>
<accession>A0A4R4ZUE6</accession>
<dbReference type="RefSeq" id="WP_132205552.1">
    <property type="nucleotide sequence ID" value="NZ_SMKY01000434.1"/>
</dbReference>
<evidence type="ECO:0000256" key="1">
    <source>
        <dbReference type="ARBA" id="ARBA00022448"/>
    </source>
</evidence>
<dbReference type="Pfam" id="PF00005">
    <property type="entry name" value="ABC_tran"/>
    <property type="match status" value="1"/>
</dbReference>
<dbReference type="InterPro" id="IPR027417">
    <property type="entry name" value="P-loop_NTPase"/>
</dbReference>
<dbReference type="Gene3D" id="3.40.50.300">
    <property type="entry name" value="P-loop containing nucleotide triphosphate hydrolases"/>
    <property type="match status" value="1"/>
</dbReference>
<dbReference type="SUPFAM" id="SSF52540">
    <property type="entry name" value="P-loop containing nucleoside triphosphate hydrolases"/>
    <property type="match status" value="1"/>
</dbReference>
<dbReference type="InterPro" id="IPR017871">
    <property type="entry name" value="ABC_transporter-like_CS"/>
</dbReference>
<dbReference type="GO" id="GO:0005524">
    <property type="term" value="F:ATP binding"/>
    <property type="evidence" value="ECO:0007669"/>
    <property type="project" value="UniProtKB-KW"/>
</dbReference>
<evidence type="ECO:0000313" key="5">
    <source>
        <dbReference type="EMBL" id="TDD62778.1"/>
    </source>
</evidence>
<dbReference type="GO" id="GO:0016887">
    <property type="term" value="F:ATP hydrolysis activity"/>
    <property type="evidence" value="ECO:0007669"/>
    <property type="project" value="InterPro"/>
</dbReference>
<keyword evidence="3 5" id="KW-0067">ATP-binding</keyword>
<dbReference type="PANTHER" id="PTHR24220:SF685">
    <property type="entry name" value="ABC TRANSPORTER RELATED"/>
    <property type="match status" value="1"/>
</dbReference>
<dbReference type="GO" id="GO:0022857">
    <property type="term" value="F:transmembrane transporter activity"/>
    <property type="evidence" value="ECO:0007669"/>
    <property type="project" value="TreeGrafter"/>
</dbReference>
<name>A0A4R4ZUE6_9ACTN</name>
<dbReference type="EMBL" id="SMKY01000434">
    <property type="protein sequence ID" value="TDD62778.1"/>
    <property type="molecule type" value="Genomic_DNA"/>
</dbReference>
<sequence>MRNILQEARFGGGATGVPGPADVVRLTAVRKVYGGAGNGVVALDEVSVGLRKGTFTAIMGPSGSGKSTLLQCAAGLDRPTSGSVVLDGVELTSLGERERTRLRRRRIGFVFQAFNLLPALTVHDNVALPLRLAGRRPERGAVEEVLERVGLGGRLRSRPGELSGGQQQRVAIARALITRPAVLFGDEPTGALDTGTAREVLRLLREAVEEAGQTVVMVTHDPVAAAHADRALFLADGRLAGELVRPTIERVAAQMTRLGAGGAGQ</sequence>
<dbReference type="Proteomes" id="UP000295578">
    <property type="component" value="Unassembled WGS sequence"/>
</dbReference>
<dbReference type="InterPro" id="IPR003593">
    <property type="entry name" value="AAA+_ATPase"/>
</dbReference>